<dbReference type="EMBL" id="BAAFJT010000021">
    <property type="protein sequence ID" value="GAB0198858.1"/>
    <property type="molecule type" value="Genomic_DNA"/>
</dbReference>
<sequence length="149" mass="16702">MLGVNRNEDYYEAAWILDKCQGHGTLPCAVGTVYENYERAKRPSGNGLRHTCDLHLTAVVLSKFKIRVYFCLKGQWRNDVFNEQGVIVNCSGDICDGLWINGYPAACRNFGRSYGGEGKSLQPMRRTTVEQIITLQPKEDPTPGQVDIS</sequence>
<dbReference type="SUPFAM" id="SSF82185">
    <property type="entry name" value="Histone H3 K4-specific methyltransferase SET7/9 N-terminal domain"/>
    <property type="match status" value="1"/>
</dbReference>
<reference evidence="2 3" key="1">
    <citation type="submission" date="2024-06" db="EMBL/GenBank/DDBJ databases">
        <title>The draft genome of Grus japonensis, version 3.</title>
        <authorList>
            <person name="Nabeshima K."/>
            <person name="Suzuki S."/>
            <person name="Onuma M."/>
        </authorList>
    </citation>
    <scope>NUCLEOTIDE SEQUENCE [LARGE SCALE GENOMIC DNA]</scope>
    <source>
        <strain evidence="2 3">451A</strain>
    </source>
</reference>
<dbReference type="InterPro" id="IPR003409">
    <property type="entry name" value="MORN"/>
</dbReference>
<keyword evidence="3" id="KW-1185">Reference proteome</keyword>
<name>A0ABC9XMC7_GRUJA</name>
<dbReference type="Pfam" id="PF02493">
    <property type="entry name" value="MORN"/>
    <property type="match status" value="2"/>
</dbReference>
<dbReference type="Proteomes" id="UP001623348">
    <property type="component" value="Unassembled WGS sequence"/>
</dbReference>
<evidence type="ECO:0000256" key="1">
    <source>
        <dbReference type="ARBA" id="ARBA00022737"/>
    </source>
</evidence>
<dbReference type="AlphaFoldDB" id="A0ABC9XMC7"/>
<comment type="caution">
    <text evidence="2">The sequence shown here is derived from an EMBL/GenBank/DDBJ whole genome shotgun (WGS) entry which is preliminary data.</text>
</comment>
<evidence type="ECO:0000313" key="3">
    <source>
        <dbReference type="Proteomes" id="UP001623348"/>
    </source>
</evidence>
<keyword evidence="1" id="KW-0677">Repeat</keyword>
<protein>
    <submittedName>
        <fullName evidence="2">Uncharacterized protein</fullName>
    </submittedName>
</protein>
<gene>
    <name evidence="2" type="ORF">GRJ2_002351200</name>
</gene>
<evidence type="ECO:0000313" key="2">
    <source>
        <dbReference type="EMBL" id="GAB0198858.1"/>
    </source>
</evidence>
<proteinExistence type="predicted"/>
<organism evidence="2 3">
    <name type="scientific">Grus japonensis</name>
    <name type="common">Japanese crane</name>
    <name type="synonym">Red-crowned crane</name>
    <dbReference type="NCBI Taxonomy" id="30415"/>
    <lineage>
        <taxon>Eukaryota</taxon>
        <taxon>Metazoa</taxon>
        <taxon>Chordata</taxon>
        <taxon>Craniata</taxon>
        <taxon>Vertebrata</taxon>
        <taxon>Euteleostomi</taxon>
        <taxon>Archelosauria</taxon>
        <taxon>Archosauria</taxon>
        <taxon>Dinosauria</taxon>
        <taxon>Saurischia</taxon>
        <taxon>Theropoda</taxon>
        <taxon>Coelurosauria</taxon>
        <taxon>Aves</taxon>
        <taxon>Neognathae</taxon>
        <taxon>Neoaves</taxon>
        <taxon>Gruiformes</taxon>
        <taxon>Gruidae</taxon>
        <taxon>Grus</taxon>
    </lineage>
</organism>
<accession>A0ABC9XMC7</accession>